<evidence type="ECO:0000313" key="1">
    <source>
        <dbReference type="EMBL" id="MPN13709.1"/>
    </source>
</evidence>
<accession>A0A645FK43</accession>
<gene>
    <name evidence="1" type="ORF">SDC9_161033</name>
</gene>
<dbReference type="EMBL" id="VSSQ01060247">
    <property type="protein sequence ID" value="MPN13709.1"/>
    <property type="molecule type" value="Genomic_DNA"/>
</dbReference>
<dbReference type="AlphaFoldDB" id="A0A645FK43"/>
<sequence length="81" mass="9367">MIRAEQSRLFIQEFLLDDGKQRVIGRKEVTSVLIVEISPTAHLGYSCIGMNPFECRRNMSRKSRQDGLHTQFPLSLYNLLL</sequence>
<reference evidence="1" key="1">
    <citation type="submission" date="2019-08" db="EMBL/GenBank/DDBJ databases">
        <authorList>
            <person name="Kucharzyk K."/>
            <person name="Murdoch R.W."/>
            <person name="Higgins S."/>
            <person name="Loffler F."/>
        </authorList>
    </citation>
    <scope>NUCLEOTIDE SEQUENCE</scope>
</reference>
<proteinExistence type="predicted"/>
<name>A0A645FK43_9ZZZZ</name>
<protein>
    <submittedName>
        <fullName evidence="1">Uncharacterized protein</fullName>
    </submittedName>
</protein>
<organism evidence="1">
    <name type="scientific">bioreactor metagenome</name>
    <dbReference type="NCBI Taxonomy" id="1076179"/>
    <lineage>
        <taxon>unclassified sequences</taxon>
        <taxon>metagenomes</taxon>
        <taxon>ecological metagenomes</taxon>
    </lineage>
</organism>
<comment type="caution">
    <text evidence="1">The sequence shown here is derived from an EMBL/GenBank/DDBJ whole genome shotgun (WGS) entry which is preliminary data.</text>
</comment>